<feature type="domain" description="RRM" evidence="3">
    <location>
        <begin position="311"/>
        <end position="391"/>
    </location>
</feature>
<evidence type="ECO:0000259" key="3">
    <source>
        <dbReference type="PROSITE" id="PS50102"/>
    </source>
</evidence>
<gene>
    <name evidence="4" type="ORF">BOX15_Mlig019582g4</name>
</gene>
<sequence length="474" mass="51199">MNFDHHSGSSSSHSSSSHGSQDLLPNVLFDQSTIGCPINLIDRQCTDGIVSCDLDTMWDPPTHPELFPGDFVLDDGPTESAVDSTPPSLQAEDEAMFVADSRPASSTFLSFKEPPAKRRRPSSNKQQQPLTASSSSSSSTLPSNSRKKKRTSSSSKNVRASAGNERLAERLAGNGNQASAESSCTSANVLDKVPSYLTTLSTGSKVVPCNDKPVLVHQAIARSNGANDCLSASATREEAPEAGTCSRLPGYAQEFTNSTLWDSGQAKQRLEEVAEKDCAETAANDEQNSASSIFKRDYPIHGDEEEVQQRRILFIGHLPKEWTDPEKELHNIFKGRGLGPIREISVKTRFHRHLDSYAFVYFLHRRDAYAAYDYLRKATEFRQLNVGFGGRWQYLRGQQYTDLDSLPSVEAESGPVEDLLIEASGAAKKSGSPGVSGAASGGSLGGGGGPSLSSSSNDFGSLLKNYVRMRGGLH</sequence>
<dbReference type="OrthoDB" id="10047851at2759"/>
<dbReference type="Pfam" id="PF00076">
    <property type="entry name" value="RRM_1"/>
    <property type="match status" value="1"/>
</dbReference>
<feature type="compositionally biased region" description="Polar residues" evidence="2">
    <location>
        <begin position="123"/>
        <end position="132"/>
    </location>
</feature>
<reference evidence="4 5" key="1">
    <citation type="submission" date="2017-06" db="EMBL/GenBank/DDBJ databases">
        <title>A platform for efficient transgenesis in Macrostomum lignano, a flatworm model organism for stem cell research.</title>
        <authorList>
            <person name="Berezikov E."/>
        </authorList>
    </citation>
    <scope>NUCLEOTIDE SEQUENCE [LARGE SCALE GENOMIC DNA]</scope>
    <source>
        <strain evidence="4">DV1</strain>
        <tissue evidence="4">Whole organism</tissue>
    </source>
</reference>
<dbReference type="InterPro" id="IPR012677">
    <property type="entry name" value="Nucleotide-bd_a/b_plait_sf"/>
</dbReference>
<dbReference type="GO" id="GO:0003723">
    <property type="term" value="F:RNA binding"/>
    <property type="evidence" value="ECO:0007669"/>
    <property type="project" value="UniProtKB-UniRule"/>
</dbReference>
<feature type="region of interest" description="Disordered" evidence="2">
    <location>
        <begin position="106"/>
        <end position="166"/>
    </location>
</feature>
<dbReference type="AlphaFoldDB" id="A0A267EE55"/>
<feature type="compositionally biased region" description="Low complexity" evidence="2">
    <location>
        <begin position="8"/>
        <end position="20"/>
    </location>
</feature>
<feature type="region of interest" description="Disordered" evidence="2">
    <location>
        <begin position="63"/>
        <end position="89"/>
    </location>
</feature>
<evidence type="ECO:0000256" key="2">
    <source>
        <dbReference type="SAM" id="MobiDB-lite"/>
    </source>
</evidence>
<protein>
    <recommendedName>
        <fullName evidence="3">RRM domain-containing protein</fullName>
    </recommendedName>
</protein>
<evidence type="ECO:0000256" key="1">
    <source>
        <dbReference type="PROSITE-ProRule" id="PRU00176"/>
    </source>
</evidence>
<dbReference type="STRING" id="282301.A0A267EE55"/>
<proteinExistence type="predicted"/>
<dbReference type="InterPro" id="IPR000504">
    <property type="entry name" value="RRM_dom"/>
</dbReference>
<feature type="region of interest" description="Disordered" evidence="2">
    <location>
        <begin position="427"/>
        <end position="455"/>
    </location>
</feature>
<dbReference type="InterPro" id="IPR035979">
    <property type="entry name" value="RBD_domain_sf"/>
</dbReference>
<dbReference type="Gene3D" id="3.30.70.330">
    <property type="match status" value="1"/>
</dbReference>
<dbReference type="PROSITE" id="PS50102">
    <property type="entry name" value="RRM"/>
    <property type="match status" value="1"/>
</dbReference>
<evidence type="ECO:0000313" key="5">
    <source>
        <dbReference type="Proteomes" id="UP000215902"/>
    </source>
</evidence>
<dbReference type="SMART" id="SM00360">
    <property type="entry name" value="RRM"/>
    <property type="match status" value="1"/>
</dbReference>
<dbReference type="EMBL" id="NIVC01002307">
    <property type="protein sequence ID" value="PAA59012.1"/>
    <property type="molecule type" value="Genomic_DNA"/>
</dbReference>
<keyword evidence="5" id="KW-1185">Reference proteome</keyword>
<name>A0A267EE55_9PLAT</name>
<accession>A0A267EE55</accession>
<dbReference type="SUPFAM" id="SSF54928">
    <property type="entry name" value="RNA-binding domain, RBD"/>
    <property type="match status" value="1"/>
</dbReference>
<feature type="compositionally biased region" description="Gly residues" evidence="2">
    <location>
        <begin position="439"/>
        <end position="450"/>
    </location>
</feature>
<organism evidence="4 5">
    <name type="scientific">Macrostomum lignano</name>
    <dbReference type="NCBI Taxonomy" id="282301"/>
    <lineage>
        <taxon>Eukaryota</taxon>
        <taxon>Metazoa</taxon>
        <taxon>Spiralia</taxon>
        <taxon>Lophotrochozoa</taxon>
        <taxon>Platyhelminthes</taxon>
        <taxon>Rhabditophora</taxon>
        <taxon>Macrostomorpha</taxon>
        <taxon>Macrostomida</taxon>
        <taxon>Macrostomidae</taxon>
        <taxon>Macrostomum</taxon>
    </lineage>
</organism>
<dbReference type="CDD" id="cd00590">
    <property type="entry name" value="RRM_SF"/>
    <property type="match status" value="1"/>
</dbReference>
<keyword evidence="1" id="KW-0694">RNA-binding</keyword>
<dbReference type="Proteomes" id="UP000215902">
    <property type="component" value="Unassembled WGS sequence"/>
</dbReference>
<feature type="region of interest" description="Disordered" evidence="2">
    <location>
        <begin position="1"/>
        <end position="20"/>
    </location>
</feature>
<evidence type="ECO:0000313" key="4">
    <source>
        <dbReference type="EMBL" id="PAA59012.1"/>
    </source>
</evidence>
<feature type="compositionally biased region" description="Low complexity" evidence="2">
    <location>
        <begin position="427"/>
        <end position="438"/>
    </location>
</feature>
<comment type="caution">
    <text evidence="4">The sequence shown here is derived from an EMBL/GenBank/DDBJ whole genome shotgun (WGS) entry which is preliminary data.</text>
</comment>